<evidence type="ECO:0000256" key="3">
    <source>
        <dbReference type="PIRSR" id="PIRSR600888-3"/>
    </source>
</evidence>
<dbReference type="SUPFAM" id="SSF51182">
    <property type="entry name" value="RmlC-like cupins"/>
    <property type="match status" value="1"/>
</dbReference>
<dbReference type="InterPro" id="IPR011051">
    <property type="entry name" value="RmlC_Cupin_sf"/>
</dbReference>
<dbReference type="PANTHER" id="PTHR21047">
    <property type="entry name" value="DTDP-6-DEOXY-D-GLUCOSE-3,5 EPIMERASE"/>
    <property type="match status" value="1"/>
</dbReference>
<dbReference type="InterPro" id="IPR014710">
    <property type="entry name" value="RmlC-like_jellyroll"/>
</dbReference>
<name>A0A543J4U1_9PSEU</name>
<dbReference type="GO" id="GO:0005829">
    <property type="term" value="C:cytosol"/>
    <property type="evidence" value="ECO:0007669"/>
    <property type="project" value="TreeGrafter"/>
</dbReference>
<dbReference type="GO" id="GO:0008830">
    <property type="term" value="F:dTDP-4-dehydrorhamnose 3,5-epimerase activity"/>
    <property type="evidence" value="ECO:0007669"/>
    <property type="project" value="InterPro"/>
</dbReference>
<evidence type="ECO:0000313" key="4">
    <source>
        <dbReference type="EMBL" id="TQM77839.1"/>
    </source>
</evidence>
<keyword evidence="5" id="KW-1185">Reference proteome</keyword>
<dbReference type="OrthoDB" id="9800680at2"/>
<gene>
    <name evidence="4" type="ORF">FHX81_0084</name>
</gene>
<dbReference type="GO" id="GO:0000271">
    <property type="term" value="P:polysaccharide biosynthetic process"/>
    <property type="evidence" value="ECO:0007669"/>
    <property type="project" value="TreeGrafter"/>
</dbReference>
<evidence type="ECO:0000313" key="5">
    <source>
        <dbReference type="Proteomes" id="UP000316628"/>
    </source>
</evidence>
<dbReference type="Pfam" id="PF00908">
    <property type="entry name" value="dTDP_sugar_isom"/>
    <property type="match status" value="1"/>
</dbReference>
<organism evidence="4 5">
    <name type="scientific">Saccharothrix saharensis</name>
    <dbReference type="NCBI Taxonomy" id="571190"/>
    <lineage>
        <taxon>Bacteria</taxon>
        <taxon>Bacillati</taxon>
        <taxon>Actinomycetota</taxon>
        <taxon>Actinomycetes</taxon>
        <taxon>Pseudonocardiales</taxon>
        <taxon>Pseudonocardiaceae</taxon>
        <taxon>Saccharothrix</taxon>
    </lineage>
</organism>
<dbReference type="RefSeq" id="WP_141974670.1">
    <property type="nucleotide sequence ID" value="NZ_VFPP01000001.1"/>
</dbReference>
<feature type="active site" description="Proton donor" evidence="2">
    <location>
        <position position="133"/>
    </location>
</feature>
<dbReference type="CDD" id="cd00438">
    <property type="entry name" value="cupin_RmlC"/>
    <property type="match status" value="1"/>
</dbReference>
<dbReference type="EMBL" id="VFPP01000001">
    <property type="protein sequence ID" value="TQM77839.1"/>
    <property type="molecule type" value="Genomic_DNA"/>
</dbReference>
<feature type="active site" description="Proton acceptor" evidence="2">
    <location>
        <position position="63"/>
    </location>
</feature>
<dbReference type="AlphaFoldDB" id="A0A543J4U1"/>
<reference evidence="4 5" key="1">
    <citation type="submission" date="2019-06" db="EMBL/GenBank/DDBJ databases">
        <title>Sequencing the genomes of 1000 actinobacteria strains.</title>
        <authorList>
            <person name="Klenk H.-P."/>
        </authorList>
    </citation>
    <scope>NUCLEOTIDE SEQUENCE [LARGE SCALE GENOMIC DNA]</scope>
    <source>
        <strain evidence="4 5">DSM 45456</strain>
    </source>
</reference>
<sequence length="198" mass="21974">MKATELQVEGAYVFTPDVFRDERGFFVSPFQQSDLVETIGRPLFPVAQMSLSQSRRGVVRGIHYTRTPPGVAKYVHCPQGQALDIIIDLRVGSPTFGKWDSVVLDREEAKAVYIPLGMGHMFVALTDDTVVSYMLSGQYVADNELAITPFDPELDLPIPKNIEPIMSPRDTVAPTVAQALEQGLLPDYQQSLRLHDAL</sequence>
<evidence type="ECO:0000256" key="2">
    <source>
        <dbReference type="PIRSR" id="PIRSR600888-1"/>
    </source>
</evidence>
<dbReference type="Gene3D" id="2.60.120.10">
    <property type="entry name" value="Jelly Rolls"/>
    <property type="match status" value="1"/>
</dbReference>
<dbReference type="Proteomes" id="UP000316628">
    <property type="component" value="Unassembled WGS sequence"/>
</dbReference>
<proteinExistence type="inferred from homology"/>
<accession>A0A543J4U1</accession>
<feature type="site" description="Participates in a stacking interaction with the thymidine ring of dTDP-4-oxo-6-deoxyglucose" evidence="3">
    <location>
        <position position="139"/>
    </location>
</feature>
<dbReference type="PANTHER" id="PTHR21047:SF2">
    <property type="entry name" value="THYMIDINE DIPHOSPHO-4-KETO-RHAMNOSE 3,5-EPIMERASE"/>
    <property type="match status" value="1"/>
</dbReference>
<evidence type="ECO:0000256" key="1">
    <source>
        <dbReference type="ARBA" id="ARBA00010154"/>
    </source>
</evidence>
<comment type="caution">
    <text evidence="4">The sequence shown here is derived from an EMBL/GenBank/DDBJ whole genome shotgun (WGS) entry which is preliminary data.</text>
</comment>
<dbReference type="InterPro" id="IPR000888">
    <property type="entry name" value="RmlC-like"/>
</dbReference>
<comment type="similarity">
    <text evidence="1">Belongs to the dTDP-4-dehydrorhamnose 3,5-epimerase family.</text>
</comment>
<protein>
    <submittedName>
        <fullName evidence="4">Epimerase EvaD</fullName>
    </submittedName>
</protein>